<reference evidence="6" key="1">
    <citation type="journal article" date="2019" name="Int. J. Syst. Evol. Microbiol.">
        <title>The Global Catalogue of Microorganisms (GCM) 10K type strain sequencing project: providing services to taxonomists for standard genome sequencing and annotation.</title>
        <authorList>
            <consortium name="The Broad Institute Genomics Platform"/>
            <consortium name="The Broad Institute Genome Sequencing Center for Infectious Disease"/>
            <person name="Wu L."/>
            <person name="Ma J."/>
        </authorList>
    </citation>
    <scope>NUCLEOTIDE SEQUENCE [LARGE SCALE GENOMIC DNA]</scope>
    <source>
        <strain evidence="6">JCM 16904</strain>
    </source>
</reference>
<keyword evidence="1" id="KW-0805">Transcription regulation</keyword>
<dbReference type="Pfam" id="PF07729">
    <property type="entry name" value="FCD"/>
    <property type="match status" value="1"/>
</dbReference>
<gene>
    <name evidence="5" type="ORF">GCM10022224_094290</name>
</gene>
<dbReference type="InterPro" id="IPR000524">
    <property type="entry name" value="Tscrpt_reg_HTH_GntR"/>
</dbReference>
<dbReference type="Gene3D" id="1.10.10.10">
    <property type="entry name" value="Winged helix-like DNA-binding domain superfamily/Winged helix DNA-binding domain"/>
    <property type="match status" value="1"/>
</dbReference>
<dbReference type="SMART" id="SM00895">
    <property type="entry name" value="FCD"/>
    <property type="match status" value="1"/>
</dbReference>
<dbReference type="SUPFAM" id="SSF48008">
    <property type="entry name" value="GntR ligand-binding domain-like"/>
    <property type="match status" value="1"/>
</dbReference>
<evidence type="ECO:0000313" key="6">
    <source>
        <dbReference type="Proteomes" id="UP001500902"/>
    </source>
</evidence>
<dbReference type="Gene3D" id="1.20.120.530">
    <property type="entry name" value="GntR ligand-binding domain-like"/>
    <property type="match status" value="1"/>
</dbReference>
<protein>
    <submittedName>
        <fullName evidence="5">GntR family transcriptional regulator</fullName>
    </submittedName>
</protein>
<dbReference type="Pfam" id="PF00392">
    <property type="entry name" value="GntR"/>
    <property type="match status" value="1"/>
</dbReference>
<dbReference type="InterPro" id="IPR036388">
    <property type="entry name" value="WH-like_DNA-bd_sf"/>
</dbReference>
<feature type="domain" description="HTH gntR-type" evidence="4">
    <location>
        <begin position="6"/>
        <end position="73"/>
    </location>
</feature>
<dbReference type="SUPFAM" id="SSF46785">
    <property type="entry name" value="Winged helix' DNA-binding domain"/>
    <property type="match status" value="1"/>
</dbReference>
<keyword evidence="6" id="KW-1185">Reference proteome</keyword>
<evidence type="ECO:0000313" key="5">
    <source>
        <dbReference type="EMBL" id="GAA3713838.1"/>
    </source>
</evidence>
<dbReference type="SMART" id="SM00345">
    <property type="entry name" value="HTH_GNTR"/>
    <property type="match status" value="1"/>
</dbReference>
<dbReference type="CDD" id="cd07377">
    <property type="entry name" value="WHTH_GntR"/>
    <property type="match status" value="1"/>
</dbReference>
<dbReference type="InterPro" id="IPR011711">
    <property type="entry name" value="GntR_C"/>
</dbReference>
<keyword evidence="3" id="KW-0804">Transcription</keyword>
<name>A0ABP7E5Y7_9ACTN</name>
<accession>A0ABP7E5Y7</accession>
<dbReference type="PANTHER" id="PTHR43537:SF24">
    <property type="entry name" value="GLUCONATE OPERON TRANSCRIPTIONAL REPRESSOR"/>
    <property type="match status" value="1"/>
</dbReference>
<organism evidence="5 6">
    <name type="scientific">Nonomuraea antimicrobica</name>
    <dbReference type="NCBI Taxonomy" id="561173"/>
    <lineage>
        <taxon>Bacteria</taxon>
        <taxon>Bacillati</taxon>
        <taxon>Actinomycetota</taxon>
        <taxon>Actinomycetes</taxon>
        <taxon>Streptosporangiales</taxon>
        <taxon>Streptosporangiaceae</taxon>
        <taxon>Nonomuraea</taxon>
    </lineage>
</organism>
<evidence type="ECO:0000256" key="3">
    <source>
        <dbReference type="ARBA" id="ARBA00023163"/>
    </source>
</evidence>
<dbReference type="Proteomes" id="UP001500902">
    <property type="component" value="Unassembled WGS sequence"/>
</dbReference>
<proteinExistence type="predicted"/>
<dbReference type="InterPro" id="IPR036390">
    <property type="entry name" value="WH_DNA-bd_sf"/>
</dbReference>
<comment type="caution">
    <text evidence="5">The sequence shown here is derived from an EMBL/GenBank/DDBJ whole genome shotgun (WGS) entry which is preliminary data.</text>
</comment>
<dbReference type="InterPro" id="IPR008920">
    <property type="entry name" value="TF_FadR/GntR_C"/>
</dbReference>
<evidence type="ECO:0000256" key="2">
    <source>
        <dbReference type="ARBA" id="ARBA00023125"/>
    </source>
</evidence>
<evidence type="ECO:0000256" key="1">
    <source>
        <dbReference type="ARBA" id="ARBA00023015"/>
    </source>
</evidence>
<dbReference type="PANTHER" id="PTHR43537">
    <property type="entry name" value="TRANSCRIPTIONAL REGULATOR, GNTR FAMILY"/>
    <property type="match status" value="1"/>
</dbReference>
<dbReference type="RefSeq" id="WP_344894843.1">
    <property type="nucleotide sequence ID" value="NZ_BAAAZP010000224.1"/>
</dbReference>
<keyword evidence="2" id="KW-0238">DNA-binding</keyword>
<sequence>MEELGRSASDELADRLAASIINGELKPGERLVEADLAAQFDVSRGPVRSALSTLRRLGLVELPSKRGMVVVTLTPSAVRDLYEVRIALERAAVERLTRTPHVEWSSLRERLKELEDADRSGSSVNAAHSSLGFHRNLCALAGNDRLLRAWEAHSALIKLAIRMRQAAEESTAVDPRLHDHRALLDTLMSKDPTPAVGMMVSHLEEIRDDLVRILEASAER</sequence>
<dbReference type="PROSITE" id="PS50949">
    <property type="entry name" value="HTH_GNTR"/>
    <property type="match status" value="1"/>
</dbReference>
<dbReference type="EMBL" id="BAAAZP010000224">
    <property type="protein sequence ID" value="GAA3713838.1"/>
    <property type="molecule type" value="Genomic_DNA"/>
</dbReference>
<evidence type="ECO:0000259" key="4">
    <source>
        <dbReference type="PROSITE" id="PS50949"/>
    </source>
</evidence>